<organism evidence="2 3">
    <name type="scientific">Nostoc cf. edaphicum LEGE 07299</name>
    <dbReference type="NCBI Taxonomy" id="2777974"/>
    <lineage>
        <taxon>Bacteria</taxon>
        <taxon>Bacillati</taxon>
        <taxon>Cyanobacteriota</taxon>
        <taxon>Cyanophyceae</taxon>
        <taxon>Nostocales</taxon>
        <taxon>Nostocaceae</taxon>
        <taxon>Nostoc</taxon>
    </lineage>
</organism>
<dbReference type="PANTHER" id="PTHR34985">
    <property type="entry name" value="SLR0554 PROTEIN"/>
    <property type="match status" value="1"/>
</dbReference>
<feature type="domain" description="DUF3854" evidence="1">
    <location>
        <begin position="186"/>
        <end position="306"/>
    </location>
</feature>
<proteinExistence type="predicted"/>
<dbReference type="SUPFAM" id="SSF52540">
    <property type="entry name" value="P-loop containing nucleoside triphosphate hydrolases"/>
    <property type="match status" value="1"/>
</dbReference>
<evidence type="ECO:0000259" key="1">
    <source>
        <dbReference type="Pfam" id="PF12965"/>
    </source>
</evidence>
<comment type="caution">
    <text evidence="2">The sequence shown here is derived from an EMBL/GenBank/DDBJ whole genome shotgun (WGS) entry which is preliminary data.</text>
</comment>
<dbReference type="Pfam" id="PF12965">
    <property type="entry name" value="DUF3854"/>
    <property type="match status" value="1"/>
</dbReference>
<evidence type="ECO:0000313" key="2">
    <source>
        <dbReference type="EMBL" id="MBE9105528.1"/>
    </source>
</evidence>
<evidence type="ECO:0000313" key="3">
    <source>
        <dbReference type="Proteomes" id="UP000647836"/>
    </source>
</evidence>
<gene>
    <name evidence="2" type="ORF">IQ229_11410</name>
</gene>
<keyword evidence="3" id="KW-1185">Reference proteome</keyword>
<feature type="non-terminal residue" evidence="2">
    <location>
        <position position="602"/>
    </location>
</feature>
<accession>A0ABR9TYT7</accession>
<dbReference type="InterPro" id="IPR024385">
    <property type="entry name" value="DUF3854"/>
</dbReference>
<dbReference type="PANTHER" id="PTHR34985:SF1">
    <property type="entry name" value="SLR0554 PROTEIN"/>
    <property type="match status" value="1"/>
</dbReference>
<dbReference type="CDD" id="cd01029">
    <property type="entry name" value="TOPRIM_primases"/>
    <property type="match status" value="1"/>
</dbReference>
<dbReference type="Proteomes" id="UP000647836">
    <property type="component" value="Unassembled WGS sequence"/>
</dbReference>
<name>A0ABR9TYT7_9NOSO</name>
<reference evidence="2 3" key="1">
    <citation type="submission" date="2020-10" db="EMBL/GenBank/DDBJ databases">
        <authorList>
            <person name="Castelo-Branco R."/>
            <person name="Eusebio N."/>
            <person name="Adriana R."/>
            <person name="Vieira A."/>
            <person name="Brugerolle De Fraissinette N."/>
            <person name="Rezende De Castro R."/>
            <person name="Schneider M.P."/>
            <person name="Vasconcelos V."/>
            <person name="Leao P.N."/>
        </authorList>
    </citation>
    <scope>NUCLEOTIDE SEQUENCE [LARGE SCALE GENOMIC DNA]</scope>
    <source>
        <strain evidence="2 3">LEGE 07299</strain>
    </source>
</reference>
<protein>
    <submittedName>
        <fullName evidence="2">DUF3854 domain-containing protein</fullName>
    </submittedName>
</protein>
<dbReference type="InterPro" id="IPR034154">
    <property type="entry name" value="TOPRIM_DnaG/twinkle"/>
</dbReference>
<dbReference type="InterPro" id="IPR027417">
    <property type="entry name" value="P-loop_NTPase"/>
</dbReference>
<sequence>MYLREKAVKNSNCGLQKIEVTQRYEIISRPSDIEAHHWNEWLASAVDPELTALNVRSLSGPSVYEYLLCALPQTARRNDGRLRDGYLKRYAHAESGAWWVSGLDPLNDWLAMDWGRMKPDYPRLEWDKTTQQQTQKPVKYESPPKTPNRVTYLRMPLHLWQLVSLRYNVPMPEHITVTDQGEALGFWAWVMAHPEIPVILTEGEKKAGCLLTLGFVAIALPGIWNGRVGKEDLERLHPDLVPMTQKGRKFVVLFDYESKPKTKQQIFQATRRTASAIVELCCQCEVALLPGPEKGIDDWVVALGRKADKAVTTMIADALRISEYKQRFFINRARGLHKYKPNVTVNTRYLSLAIHSLPQSGLVGLVSDMGTGKTEILAVLRRENPNLSFLNNGHRVTLLKNLSDRLQTAMYSAISCGDWGQVKALSITVDSLYKMANDLQAYDILFIDEACQYLAHLLKSKTCKEHRGAILEVLEYLVYNAKLVVLADAHLDDLTIEFFMNLRPAGEKPYIIKNQYRSGGRQVHWYEGRNSSAIVAEFHAQLMSGKKLMMVSDSKRFIKKLERALNDGVSIDTPDDETPESAEDRQLRVWAIHSANSGSEEN</sequence>
<dbReference type="EMBL" id="JADEXF010000314">
    <property type="protein sequence ID" value="MBE9105528.1"/>
    <property type="molecule type" value="Genomic_DNA"/>
</dbReference>